<gene>
    <name evidence="4" type="ORF">CFK40_00515</name>
</gene>
<dbReference type="SUPFAM" id="SSF51735">
    <property type="entry name" value="NAD(P)-binding Rossmann-fold domains"/>
    <property type="match status" value="1"/>
</dbReference>
<feature type="domain" description="NAD(P)-binding" evidence="3">
    <location>
        <begin position="7"/>
        <end position="79"/>
    </location>
</feature>
<evidence type="ECO:0000256" key="1">
    <source>
        <dbReference type="ARBA" id="ARBA00022857"/>
    </source>
</evidence>
<evidence type="ECO:0000256" key="2">
    <source>
        <dbReference type="ARBA" id="ARBA00023002"/>
    </source>
</evidence>
<dbReference type="KEGG" id="vne:CFK40_00515"/>
<dbReference type="PANTHER" id="PTHR47706">
    <property type="entry name" value="NMRA-LIKE FAMILY PROTEIN"/>
    <property type="match status" value="1"/>
</dbReference>
<name>A0A221M7K1_9BACI</name>
<accession>A0A221M7K1</accession>
<dbReference type="PANTHER" id="PTHR47706:SF9">
    <property type="entry name" value="NMRA-LIKE DOMAIN-CONTAINING PROTEIN-RELATED"/>
    <property type="match status" value="1"/>
</dbReference>
<dbReference type="Pfam" id="PF13460">
    <property type="entry name" value="NAD_binding_10"/>
    <property type="match status" value="1"/>
</dbReference>
<organism evidence="4 5">
    <name type="scientific">Virgibacillus necropolis</name>
    <dbReference type="NCBI Taxonomy" id="163877"/>
    <lineage>
        <taxon>Bacteria</taxon>
        <taxon>Bacillati</taxon>
        <taxon>Bacillota</taxon>
        <taxon>Bacilli</taxon>
        <taxon>Bacillales</taxon>
        <taxon>Bacillaceae</taxon>
        <taxon>Virgibacillus</taxon>
    </lineage>
</organism>
<dbReference type="Proteomes" id="UP000204391">
    <property type="component" value="Chromosome"/>
</dbReference>
<dbReference type="InterPro" id="IPR036291">
    <property type="entry name" value="NAD(P)-bd_dom_sf"/>
</dbReference>
<reference evidence="4 5" key="1">
    <citation type="journal article" date="2003" name="Int. J. Syst. Evol. Microbiol.">
        <title>Virgibacillus carmonensis sp. nov., Virgibacillus necropolis sp. nov. and Virgibacillus picturae sp. nov., three novel species isolated from deteriorated mural paintings, transfer of the species of the genus salibacillus to Virgibacillus, as Virgibacillus marismortui comb. nov. and Virgibacillus salexigens comb. nov., and emended description of the genus Virgibacillus.</title>
        <authorList>
            <person name="Heyrman J."/>
            <person name="Logan N.A."/>
            <person name="Busse H.J."/>
            <person name="Balcaen A."/>
            <person name="Lebbe L."/>
            <person name="Rodriguez-Diaz M."/>
            <person name="Swings J."/>
            <person name="De Vos P."/>
        </authorList>
    </citation>
    <scope>NUCLEOTIDE SEQUENCE [LARGE SCALE GENOMIC DNA]</scope>
    <source>
        <strain evidence="4 5">LMG 19488</strain>
    </source>
</reference>
<dbReference type="InterPro" id="IPR016040">
    <property type="entry name" value="NAD(P)-bd_dom"/>
</dbReference>
<dbReference type="Gene3D" id="3.40.50.720">
    <property type="entry name" value="NAD(P)-binding Rossmann-like Domain"/>
    <property type="match status" value="1"/>
</dbReference>
<protein>
    <recommendedName>
        <fullName evidence="3">NAD(P)-binding domain-containing protein</fullName>
    </recommendedName>
</protein>
<dbReference type="EMBL" id="CP022437">
    <property type="protein sequence ID" value="ASN03612.1"/>
    <property type="molecule type" value="Genomic_DNA"/>
</dbReference>
<dbReference type="AlphaFoldDB" id="A0A221M7K1"/>
<keyword evidence="1" id="KW-0521">NADP</keyword>
<dbReference type="GO" id="GO:0016491">
    <property type="term" value="F:oxidoreductase activity"/>
    <property type="evidence" value="ECO:0007669"/>
    <property type="project" value="UniProtKB-KW"/>
</dbReference>
<sequence>MNVLIIGANGQIGQHLVRKLKESGEHNPIAMVRKKGQTPKFEEQGVKTVLVDLEGSIDNITNAAKGADAVVFTAAAKGNVFISDR</sequence>
<dbReference type="OrthoDB" id="9803892at2"/>
<evidence type="ECO:0000259" key="3">
    <source>
        <dbReference type="Pfam" id="PF13460"/>
    </source>
</evidence>
<dbReference type="RefSeq" id="WP_089530186.1">
    <property type="nucleotide sequence ID" value="NZ_CP022437.1"/>
</dbReference>
<keyword evidence="5" id="KW-1185">Reference proteome</keyword>
<keyword evidence="2" id="KW-0560">Oxidoreductase</keyword>
<dbReference type="InterPro" id="IPR051609">
    <property type="entry name" value="NmrA/Isoflavone_reductase-like"/>
</dbReference>
<proteinExistence type="predicted"/>
<evidence type="ECO:0000313" key="4">
    <source>
        <dbReference type="EMBL" id="ASN03612.1"/>
    </source>
</evidence>
<evidence type="ECO:0000313" key="5">
    <source>
        <dbReference type="Proteomes" id="UP000204391"/>
    </source>
</evidence>